<dbReference type="AlphaFoldDB" id="A0AAV8ZE82"/>
<reference evidence="1" key="1">
    <citation type="journal article" date="2023" name="Insect Mol. Biol.">
        <title>Genome sequencing provides insights into the evolution of gene families encoding plant cell wall-degrading enzymes in longhorned beetles.</title>
        <authorList>
            <person name="Shin N.R."/>
            <person name="Okamura Y."/>
            <person name="Kirsch R."/>
            <person name="Pauchet Y."/>
        </authorList>
    </citation>
    <scope>NUCLEOTIDE SEQUENCE</scope>
    <source>
        <strain evidence="1">AMC_N1</strain>
    </source>
</reference>
<evidence type="ECO:0000313" key="2">
    <source>
        <dbReference type="Proteomes" id="UP001162162"/>
    </source>
</evidence>
<keyword evidence="2" id="KW-1185">Reference proteome</keyword>
<accession>A0AAV8ZE82</accession>
<sequence>MEKREVDILMKLPCQLQDHGRKLKYEVCKLSNKTDNVGPDLATLWTRDLEIRMLCSYNDP</sequence>
<protein>
    <submittedName>
        <fullName evidence="1">Uncharacterized protein</fullName>
    </submittedName>
</protein>
<comment type="caution">
    <text evidence="1">The sequence shown here is derived from an EMBL/GenBank/DDBJ whole genome shotgun (WGS) entry which is preliminary data.</text>
</comment>
<proteinExistence type="predicted"/>
<organism evidence="1 2">
    <name type="scientific">Aromia moschata</name>
    <dbReference type="NCBI Taxonomy" id="1265417"/>
    <lineage>
        <taxon>Eukaryota</taxon>
        <taxon>Metazoa</taxon>
        <taxon>Ecdysozoa</taxon>
        <taxon>Arthropoda</taxon>
        <taxon>Hexapoda</taxon>
        <taxon>Insecta</taxon>
        <taxon>Pterygota</taxon>
        <taxon>Neoptera</taxon>
        <taxon>Endopterygota</taxon>
        <taxon>Coleoptera</taxon>
        <taxon>Polyphaga</taxon>
        <taxon>Cucujiformia</taxon>
        <taxon>Chrysomeloidea</taxon>
        <taxon>Cerambycidae</taxon>
        <taxon>Cerambycinae</taxon>
        <taxon>Callichromatini</taxon>
        <taxon>Aromia</taxon>
    </lineage>
</organism>
<dbReference type="Proteomes" id="UP001162162">
    <property type="component" value="Unassembled WGS sequence"/>
</dbReference>
<dbReference type="EMBL" id="JAPWTK010000003">
    <property type="protein sequence ID" value="KAJ8962409.1"/>
    <property type="molecule type" value="Genomic_DNA"/>
</dbReference>
<gene>
    <name evidence="1" type="ORF">NQ318_018393</name>
</gene>
<evidence type="ECO:0000313" key="1">
    <source>
        <dbReference type="EMBL" id="KAJ8962409.1"/>
    </source>
</evidence>
<name>A0AAV8ZE82_9CUCU</name>